<proteinExistence type="predicted"/>
<dbReference type="RefSeq" id="WP_255062310.1">
    <property type="nucleotide sequence ID" value="NZ_JANDBD010000008.1"/>
</dbReference>
<accession>A0ABT1M9G9</accession>
<reference evidence="1 2" key="1">
    <citation type="submission" date="2022-06" db="EMBL/GenBank/DDBJ databases">
        <title>Mycolicibacterium sp. CAU 1645 isolated from seawater.</title>
        <authorList>
            <person name="Kim W."/>
        </authorList>
    </citation>
    <scope>NUCLEOTIDE SEQUENCE [LARGE SCALE GENOMIC DNA]</scope>
    <source>
        <strain evidence="1 2">CAU 1645</strain>
    </source>
</reference>
<protein>
    <recommendedName>
        <fullName evidence="3">Oxidoreductase</fullName>
    </recommendedName>
</protein>
<evidence type="ECO:0000313" key="1">
    <source>
        <dbReference type="EMBL" id="MCP9274422.1"/>
    </source>
</evidence>
<dbReference type="Proteomes" id="UP001651690">
    <property type="component" value="Unassembled WGS sequence"/>
</dbReference>
<comment type="caution">
    <text evidence="1">The sequence shown here is derived from an EMBL/GenBank/DDBJ whole genome shotgun (WGS) entry which is preliminary data.</text>
</comment>
<sequence length="75" mass="8232">MPPFTNTELISGTRPVPGAVRVPLGVIAVLGPRARRWVQRRTGSDRVFLDFDPAQRRSYEDRAQHATGLTGEGSS</sequence>
<dbReference type="EMBL" id="JANDBD010000008">
    <property type="protein sequence ID" value="MCP9274422.1"/>
    <property type="molecule type" value="Genomic_DNA"/>
</dbReference>
<organism evidence="1 2">
    <name type="scientific">Mycolicibacterium arenosum</name>
    <dbReference type="NCBI Taxonomy" id="2952157"/>
    <lineage>
        <taxon>Bacteria</taxon>
        <taxon>Bacillati</taxon>
        <taxon>Actinomycetota</taxon>
        <taxon>Actinomycetes</taxon>
        <taxon>Mycobacteriales</taxon>
        <taxon>Mycobacteriaceae</taxon>
        <taxon>Mycolicibacterium</taxon>
    </lineage>
</organism>
<gene>
    <name evidence="1" type="ORF">NM203_19710</name>
</gene>
<name>A0ABT1M9G9_9MYCO</name>
<evidence type="ECO:0008006" key="3">
    <source>
        <dbReference type="Google" id="ProtNLM"/>
    </source>
</evidence>
<evidence type="ECO:0000313" key="2">
    <source>
        <dbReference type="Proteomes" id="UP001651690"/>
    </source>
</evidence>
<keyword evidence="2" id="KW-1185">Reference proteome</keyword>